<organism evidence="1">
    <name type="scientific">Guillardia theta</name>
    <name type="common">Cryptophyte</name>
    <name type="synonym">Cryptomonas phi</name>
    <dbReference type="NCBI Taxonomy" id="55529"/>
    <lineage>
        <taxon>Eukaryota</taxon>
        <taxon>Cryptophyceae</taxon>
        <taxon>Pyrenomonadales</taxon>
        <taxon>Geminigeraceae</taxon>
        <taxon>Guillardia</taxon>
    </lineage>
</organism>
<reference evidence="1" key="1">
    <citation type="submission" date="2021-01" db="EMBL/GenBank/DDBJ databases">
        <authorList>
            <person name="Corre E."/>
            <person name="Pelletier E."/>
            <person name="Niang G."/>
            <person name="Scheremetjew M."/>
            <person name="Finn R."/>
            <person name="Kale V."/>
            <person name="Holt S."/>
            <person name="Cochrane G."/>
            <person name="Meng A."/>
            <person name="Brown T."/>
            <person name="Cohen L."/>
        </authorList>
    </citation>
    <scope>NUCLEOTIDE SEQUENCE</scope>
    <source>
        <strain evidence="1">CCMP 2712</strain>
    </source>
</reference>
<dbReference type="AlphaFoldDB" id="A0A7S4UEF6"/>
<dbReference type="EMBL" id="HBKN01051683">
    <property type="protein sequence ID" value="CAE2342322.1"/>
    <property type="molecule type" value="Transcribed_RNA"/>
</dbReference>
<accession>A0A7S4UEF6</accession>
<name>A0A7S4UEF6_GUITH</name>
<protein>
    <submittedName>
        <fullName evidence="1">Uncharacterized protein</fullName>
    </submittedName>
</protein>
<evidence type="ECO:0000313" key="1">
    <source>
        <dbReference type="EMBL" id="CAE2342322.1"/>
    </source>
</evidence>
<sequence>MRQTGVDLSTAFLETARILGQLERAIPIAIKSAFNVLVACFLDKAATIVTVALGALILRGEQIRQIAIRSATFVVQQCLAGMNAVNAHVDSGLHPCQAIRLIPGIEILSL</sequence>
<proteinExistence type="predicted"/>
<gene>
    <name evidence="1" type="ORF">GTHE00462_LOCUS40318</name>
</gene>